<evidence type="ECO:0000313" key="3">
    <source>
        <dbReference type="EMBL" id="AWM33093.1"/>
    </source>
</evidence>
<feature type="signal peptide" evidence="2">
    <location>
        <begin position="1"/>
        <end position="19"/>
    </location>
</feature>
<gene>
    <name evidence="3" type="ORF">DDQ68_10085</name>
</gene>
<dbReference type="AlphaFoldDB" id="A0A2Z3GHD6"/>
<evidence type="ECO:0000313" key="4">
    <source>
        <dbReference type="Proteomes" id="UP000245999"/>
    </source>
</evidence>
<protein>
    <submittedName>
        <fullName evidence="3">Uncharacterized protein</fullName>
    </submittedName>
</protein>
<feature type="compositionally biased region" description="Basic and acidic residues" evidence="1">
    <location>
        <begin position="51"/>
        <end position="60"/>
    </location>
</feature>
<dbReference type="KEGG" id="hnv:DDQ68_10085"/>
<evidence type="ECO:0000256" key="1">
    <source>
        <dbReference type="SAM" id="MobiDB-lite"/>
    </source>
</evidence>
<sequence length="122" mass="12701">MNRTLLLALVLLGTAPVLTSCDYAKYSPGINTAPKANFSWTPTWRTSDVMRDSISERQRVEPAGGEGSAAAIKKGTVQDQINSAPAGSSVASPQSANGKLAPVADQSTSNSKTPVDKTQAPK</sequence>
<organism evidence="3 4">
    <name type="scientific">Hymenobacter nivis</name>
    <dbReference type="NCBI Taxonomy" id="1850093"/>
    <lineage>
        <taxon>Bacteria</taxon>
        <taxon>Pseudomonadati</taxon>
        <taxon>Bacteroidota</taxon>
        <taxon>Cytophagia</taxon>
        <taxon>Cytophagales</taxon>
        <taxon>Hymenobacteraceae</taxon>
        <taxon>Hymenobacter</taxon>
    </lineage>
</organism>
<dbReference type="Proteomes" id="UP000245999">
    <property type="component" value="Chromosome"/>
</dbReference>
<evidence type="ECO:0000256" key="2">
    <source>
        <dbReference type="SAM" id="SignalP"/>
    </source>
</evidence>
<proteinExistence type="predicted"/>
<keyword evidence="2" id="KW-0732">Signal</keyword>
<accession>A0A2Z3GHD6</accession>
<keyword evidence="4" id="KW-1185">Reference proteome</keyword>
<dbReference type="RefSeq" id="WP_109656180.1">
    <property type="nucleotide sequence ID" value="NZ_CP029145.1"/>
</dbReference>
<name>A0A2Z3GHD6_9BACT</name>
<dbReference type="PROSITE" id="PS51257">
    <property type="entry name" value="PROKAR_LIPOPROTEIN"/>
    <property type="match status" value="1"/>
</dbReference>
<reference evidence="4" key="1">
    <citation type="submission" date="2018-04" db="EMBL/GenBank/DDBJ databases">
        <title>Complete genome of Antarctic heterotrophic bacterium Hymenobacter nivis.</title>
        <authorList>
            <person name="Terashima M."/>
        </authorList>
    </citation>
    <scope>NUCLEOTIDE SEQUENCE [LARGE SCALE GENOMIC DNA]</scope>
    <source>
        <strain evidence="4">NBRC 111535</strain>
    </source>
</reference>
<dbReference type="EMBL" id="CP029145">
    <property type="protein sequence ID" value="AWM33093.1"/>
    <property type="molecule type" value="Genomic_DNA"/>
</dbReference>
<dbReference type="OrthoDB" id="885510at2"/>
<feature type="region of interest" description="Disordered" evidence="1">
    <location>
        <begin position="51"/>
        <end position="122"/>
    </location>
</feature>
<feature type="compositionally biased region" description="Polar residues" evidence="1">
    <location>
        <begin position="77"/>
        <end position="97"/>
    </location>
</feature>
<feature type="chain" id="PRO_5016343115" evidence="2">
    <location>
        <begin position="20"/>
        <end position="122"/>
    </location>
</feature>